<accession>A0A8J3I4J9</accession>
<dbReference type="GO" id="GO:0006567">
    <property type="term" value="P:L-threonine catabolic process"/>
    <property type="evidence" value="ECO:0007669"/>
    <property type="project" value="TreeGrafter"/>
</dbReference>
<reference evidence="5" key="1">
    <citation type="submission" date="2020-10" db="EMBL/GenBank/DDBJ databases">
        <title>Taxonomic study of unclassified bacteria belonging to the class Ktedonobacteria.</title>
        <authorList>
            <person name="Yabe S."/>
            <person name="Wang C.M."/>
            <person name="Zheng Y."/>
            <person name="Sakai Y."/>
            <person name="Cavaletti L."/>
            <person name="Monciardini P."/>
            <person name="Donadio S."/>
        </authorList>
    </citation>
    <scope>NUCLEOTIDE SEQUENCE</scope>
    <source>
        <strain evidence="5">SOSP1-1</strain>
    </source>
</reference>
<keyword evidence="6" id="KW-1185">Reference proteome</keyword>
<evidence type="ECO:0000313" key="5">
    <source>
        <dbReference type="EMBL" id="GHO50102.1"/>
    </source>
</evidence>
<dbReference type="InterPro" id="IPR015421">
    <property type="entry name" value="PyrdxlP-dep_Trfase_major"/>
</dbReference>
<evidence type="ECO:0000256" key="1">
    <source>
        <dbReference type="ARBA" id="ARBA00001933"/>
    </source>
</evidence>
<dbReference type="EMBL" id="BNJF01000007">
    <property type="protein sequence ID" value="GHO50102.1"/>
    <property type="molecule type" value="Genomic_DNA"/>
</dbReference>
<organism evidence="5 6">
    <name type="scientific">Ktedonospora formicarum</name>
    <dbReference type="NCBI Taxonomy" id="2778364"/>
    <lineage>
        <taxon>Bacteria</taxon>
        <taxon>Bacillati</taxon>
        <taxon>Chloroflexota</taxon>
        <taxon>Ktedonobacteria</taxon>
        <taxon>Ktedonobacterales</taxon>
        <taxon>Ktedonobacteraceae</taxon>
        <taxon>Ktedonospora</taxon>
    </lineage>
</organism>
<dbReference type="InterPro" id="IPR001597">
    <property type="entry name" value="ArAA_b-elim_lyase/Thr_aldolase"/>
</dbReference>
<evidence type="ECO:0000313" key="6">
    <source>
        <dbReference type="Proteomes" id="UP000612362"/>
    </source>
</evidence>
<dbReference type="GO" id="GO:0006545">
    <property type="term" value="P:glycine biosynthetic process"/>
    <property type="evidence" value="ECO:0007669"/>
    <property type="project" value="TreeGrafter"/>
</dbReference>
<evidence type="ECO:0000259" key="4">
    <source>
        <dbReference type="Pfam" id="PF01212"/>
    </source>
</evidence>
<evidence type="ECO:0000256" key="2">
    <source>
        <dbReference type="ARBA" id="ARBA00006966"/>
    </source>
</evidence>
<dbReference type="GO" id="GO:0005829">
    <property type="term" value="C:cytosol"/>
    <property type="evidence" value="ECO:0007669"/>
    <property type="project" value="TreeGrafter"/>
</dbReference>
<evidence type="ECO:0000256" key="3">
    <source>
        <dbReference type="ARBA" id="ARBA00022898"/>
    </source>
</evidence>
<dbReference type="PANTHER" id="PTHR48097:SF9">
    <property type="entry name" value="L-THREONINE ALDOLASE"/>
    <property type="match status" value="1"/>
</dbReference>
<dbReference type="Gene3D" id="3.90.1150.10">
    <property type="entry name" value="Aspartate Aminotransferase, domain 1"/>
    <property type="match status" value="1"/>
</dbReference>
<keyword evidence="3" id="KW-0663">Pyridoxal phosphate</keyword>
<dbReference type="RefSeq" id="WP_220199166.1">
    <property type="nucleotide sequence ID" value="NZ_BNJF01000007.1"/>
</dbReference>
<dbReference type="SUPFAM" id="SSF53383">
    <property type="entry name" value="PLP-dependent transferases"/>
    <property type="match status" value="1"/>
</dbReference>
<dbReference type="Pfam" id="PF01212">
    <property type="entry name" value="Beta_elim_lyase"/>
    <property type="match status" value="1"/>
</dbReference>
<protein>
    <recommendedName>
        <fullName evidence="4">Aromatic amino acid beta-eliminating lyase/threonine aldolase domain-containing protein</fullName>
    </recommendedName>
</protein>
<sequence length="365" mass="41715">MTITQQEQARIFQHCERFIHQHYPQSPRQVLSGLVEYVDEEAQADRYGTGELIESFEAEIAHLLGKEAAVFMPSGTMCQPIVLRIACERRGRKRIAYHPTCHLELHEFDSYQRLHGLERVLLGSEHRLFTLDDLRQIPESLGALLIELPQREIGGQLPAWEELTAITDWAREHNIATHMDGARLWECKPFYQREYREIAALFDTVYVSFYKILGGISGSILAGSADIIAEARIWQRRQGGNLFSLYPYVLSAQKGVEKHLGRIAEYCAKAKEIAEALSVLPQVEVLPRIPQTNMMHVFLHGERERLIDASWQIAEETRTMLFRGLVPTLLPGYSKFELTIGEASMDIATEDIAHLFQRVFELAEA</sequence>
<feature type="domain" description="Aromatic amino acid beta-eliminating lyase/threonine aldolase" evidence="4">
    <location>
        <begin position="45"/>
        <end position="297"/>
    </location>
</feature>
<dbReference type="Proteomes" id="UP000612362">
    <property type="component" value="Unassembled WGS sequence"/>
</dbReference>
<dbReference type="InterPro" id="IPR015424">
    <property type="entry name" value="PyrdxlP-dep_Trfase"/>
</dbReference>
<comment type="cofactor">
    <cofactor evidence="1">
        <name>pyridoxal 5'-phosphate</name>
        <dbReference type="ChEBI" id="CHEBI:597326"/>
    </cofactor>
</comment>
<gene>
    <name evidence="5" type="ORF">KSX_82650</name>
</gene>
<dbReference type="InterPro" id="IPR015422">
    <property type="entry name" value="PyrdxlP-dep_Trfase_small"/>
</dbReference>
<dbReference type="Gene3D" id="3.40.640.10">
    <property type="entry name" value="Type I PLP-dependent aspartate aminotransferase-like (Major domain)"/>
    <property type="match status" value="1"/>
</dbReference>
<dbReference type="AlphaFoldDB" id="A0A8J3I4J9"/>
<dbReference type="PANTHER" id="PTHR48097">
    <property type="entry name" value="L-THREONINE ALDOLASE-RELATED"/>
    <property type="match status" value="1"/>
</dbReference>
<comment type="caution">
    <text evidence="5">The sequence shown here is derived from an EMBL/GenBank/DDBJ whole genome shotgun (WGS) entry which is preliminary data.</text>
</comment>
<comment type="similarity">
    <text evidence="2">Belongs to the threonine aldolase family.</text>
</comment>
<name>A0A8J3I4J9_9CHLR</name>
<dbReference type="GO" id="GO:0008732">
    <property type="term" value="F:L-allo-threonine aldolase activity"/>
    <property type="evidence" value="ECO:0007669"/>
    <property type="project" value="TreeGrafter"/>
</dbReference>
<proteinExistence type="inferred from homology"/>